<keyword evidence="1" id="KW-0732">Signal</keyword>
<accession>A0A9P8CCI0</accession>
<name>A0A9P8CCI0_9HELO</name>
<protein>
    <submittedName>
        <fullName evidence="2">Uncharacterized protein</fullName>
    </submittedName>
</protein>
<gene>
    <name evidence="2" type="ORF">BJ878DRAFT_482436</name>
</gene>
<dbReference type="AlphaFoldDB" id="A0A9P8CCI0"/>
<evidence type="ECO:0000313" key="2">
    <source>
        <dbReference type="EMBL" id="KAG9241979.1"/>
    </source>
</evidence>
<proteinExistence type="predicted"/>
<keyword evidence="3" id="KW-1185">Reference proteome</keyword>
<feature type="signal peptide" evidence="1">
    <location>
        <begin position="1"/>
        <end position="18"/>
    </location>
</feature>
<dbReference type="Proteomes" id="UP000887226">
    <property type="component" value="Unassembled WGS sequence"/>
</dbReference>
<evidence type="ECO:0000256" key="1">
    <source>
        <dbReference type="SAM" id="SignalP"/>
    </source>
</evidence>
<sequence length="741" mass="83583">MLLKTTVAAAALATLATATPNWAELARTQVAVPVPAANDNATAINLYFTGAGTPQNAPKRREHYSDPVKAWDEARLCEPYSVWHKNENNTAEVEAAEAFSSFVDDYEDRDSWHCKWDGMSPMKCFMYTFTGNANFHCRVDQPYRCQYPSAYSVMRHVSAKWSGRSTEQNIELARQVYFIFLNLEGVQANMASMMTAMDAASNVFREQATSLVETFSPQPDPEKLRKCEIFRFAMKTALDVGVSVVSMGISSGRSSKAMIPDRKKMWKLFDSSHKAELGLEIIKMLQAFTKKGDGAASILLHPIIGAGGAHDRGKGKLPLKHTQAKGICGSMFGVASGIDNSQRTAQLKNHLHKYITDAKLQTAQIFDWVLGGHAGDSEHAILRTVMSTESWQRNDKLSHMPLADYEKKLTDPIRKSLISEIYAASRCFQKCDERTDAQDICKKEVDNLLVWCPPEAKNVVCEMNCYSKQKNYGRKTNVLPGQDFLPIYNITMDRLHESSWKHYNALGSNSYEGSDLLTHISDPEATGDEPLHIPVCYSPYKSIEKKKRFPSACGKHWSSEDTVAFVKDINVNLEQEKKVARNRIPHQLAEMSPAASYVLLCKLNLRWPLRGKGKPPYLGTGQIDPSCETVMEDTSLMVEKEANHHFCAWARETGALDHEMLSITTGLLKSHRTRCRFWVLRNPVTQAETMVRTEKLNGSRQKARSCKLQWAERKTAPQDCESFLEKEIKMYLEEEEKEQED</sequence>
<reference evidence="2" key="1">
    <citation type="journal article" date="2021" name="IMA Fungus">
        <title>Genomic characterization of three marine fungi, including Emericellopsis atlantica sp. nov. with signatures of a generalist lifestyle and marine biomass degradation.</title>
        <authorList>
            <person name="Hagestad O.C."/>
            <person name="Hou L."/>
            <person name="Andersen J.H."/>
            <person name="Hansen E.H."/>
            <person name="Altermark B."/>
            <person name="Li C."/>
            <person name="Kuhnert E."/>
            <person name="Cox R.J."/>
            <person name="Crous P.W."/>
            <person name="Spatafora J.W."/>
            <person name="Lail K."/>
            <person name="Amirebrahimi M."/>
            <person name="Lipzen A."/>
            <person name="Pangilinan J."/>
            <person name="Andreopoulos W."/>
            <person name="Hayes R.D."/>
            <person name="Ng V."/>
            <person name="Grigoriev I.V."/>
            <person name="Jackson S.A."/>
            <person name="Sutton T.D.S."/>
            <person name="Dobson A.D.W."/>
            <person name="Rama T."/>
        </authorList>
    </citation>
    <scope>NUCLEOTIDE SEQUENCE</scope>
    <source>
        <strain evidence="2">TRa3180A</strain>
    </source>
</reference>
<dbReference type="EMBL" id="MU254129">
    <property type="protein sequence ID" value="KAG9241979.1"/>
    <property type="molecule type" value="Genomic_DNA"/>
</dbReference>
<comment type="caution">
    <text evidence="2">The sequence shown here is derived from an EMBL/GenBank/DDBJ whole genome shotgun (WGS) entry which is preliminary data.</text>
</comment>
<feature type="chain" id="PRO_5040346869" evidence="1">
    <location>
        <begin position="19"/>
        <end position="741"/>
    </location>
</feature>
<evidence type="ECO:0000313" key="3">
    <source>
        <dbReference type="Proteomes" id="UP000887226"/>
    </source>
</evidence>
<organism evidence="2 3">
    <name type="scientific">Calycina marina</name>
    <dbReference type="NCBI Taxonomy" id="1763456"/>
    <lineage>
        <taxon>Eukaryota</taxon>
        <taxon>Fungi</taxon>
        <taxon>Dikarya</taxon>
        <taxon>Ascomycota</taxon>
        <taxon>Pezizomycotina</taxon>
        <taxon>Leotiomycetes</taxon>
        <taxon>Helotiales</taxon>
        <taxon>Pezizellaceae</taxon>
        <taxon>Calycina</taxon>
    </lineage>
</organism>